<protein>
    <submittedName>
        <fullName evidence="1">Uncharacterized protein</fullName>
    </submittedName>
</protein>
<name>A0ACC0Z9J6_9ROSI</name>
<accession>A0ACC0Z9J6</accession>
<proteinExistence type="predicted"/>
<organism evidence="1 2">
    <name type="scientific">Pistacia integerrima</name>
    <dbReference type="NCBI Taxonomy" id="434235"/>
    <lineage>
        <taxon>Eukaryota</taxon>
        <taxon>Viridiplantae</taxon>
        <taxon>Streptophyta</taxon>
        <taxon>Embryophyta</taxon>
        <taxon>Tracheophyta</taxon>
        <taxon>Spermatophyta</taxon>
        <taxon>Magnoliopsida</taxon>
        <taxon>eudicotyledons</taxon>
        <taxon>Gunneridae</taxon>
        <taxon>Pentapetalae</taxon>
        <taxon>rosids</taxon>
        <taxon>malvids</taxon>
        <taxon>Sapindales</taxon>
        <taxon>Anacardiaceae</taxon>
        <taxon>Pistacia</taxon>
    </lineage>
</organism>
<dbReference type="EMBL" id="CM047737">
    <property type="protein sequence ID" value="KAJ0048241.1"/>
    <property type="molecule type" value="Genomic_DNA"/>
</dbReference>
<gene>
    <name evidence="1" type="ORF">Pint_15663</name>
</gene>
<sequence length="245" mass="27288">MQHPSSLPPTDIFPLTSEFVAALQVPESHNHHYTSMDWVKVRVLGKGSFGVVYLAVPTFGNFPCFAVKSTILKHSSSLQKERRILEKLSCLPEIVECLGANIDYEHRVGFVYNLYLEYAAGGTLLDVIRSGGKLSEPEVQHYTRLILKGLCSIHEKGYVHCDLKPANILVFPQKDGINSIKIADFGLAKEPNEILNPNCYKFRFRGTPIYMPPESVAFGEIDTALDIWSLGCIVLLQSIFEAGVC</sequence>
<reference evidence="2" key="1">
    <citation type="journal article" date="2023" name="G3 (Bethesda)">
        <title>Genome assembly and association tests identify interacting loci associated with vigor, precocity, and sex in interspecific pistachio rootstocks.</title>
        <authorList>
            <person name="Palmer W."/>
            <person name="Jacygrad E."/>
            <person name="Sagayaradj S."/>
            <person name="Cavanaugh K."/>
            <person name="Han R."/>
            <person name="Bertier L."/>
            <person name="Beede B."/>
            <person name="Kafkas S."/>
            <person name="Golino D."/>
            <person name="Preece J."/>
            <person name="Michelmore R."/>
        </authorList>
    </citation>
    <scope>NUCLEOTIDE SEQUENCE [LARGE SCALE GENOMIC DNA]</scope>
</reference>
<comment type="caution">
    <text evidence="1">The sequence shown here is derived from an EMBL/GenBank/DDBJ whole genome shotgun (WGS) entry which is preliminary data.</text>
</comment>
<dbReference type="Proteomes" id="UP001163603">
    <property type="component" value="Chromosome 2"/>
</dbReference>
<evidence type="ECO:0000313" key="1">
    <source>
        <dbReference type="EMBL" id="KAJ0048241.1"/>
    </source>
</evidence>
<keyword evidence="2" id="KW-1185">Reference proteome</keyword>
<evidence type="ECO:0000313" key="2">
    <source>
        <dbReference type="Proteomes" id="UP001163603"/>
    </source>
</evidence>